<dbReference type="EMBL" id="JBHSQK010000026">
    <property type="protein sequence ID" value="MFC5949097.1"/>
    <property type="molecule type" value="Genomic_DNA"/>
</dbReference>
<accession>A0ABW1I9Q6</accession>
<dbReference type="Gene3D" id="3.30.530.20">
    <property type="match status" value="1"/>
</dbReference>
<sequence length="160" mass="16829">MRAHRELVVAVDVAAPAPTLWDLVTDWERQREWILATRVRVVSGDGRSPGSVVVAVTGVGDVGVVDTMTVTAFEPAAEGGGRVDVRHTGLVVTGDSSFVVTAQGPDRSRFTWTEGLELPFGRLGALGWPLVGPVTAAGFRWSLRRLARLAEGVGTVGGAA</sequence>
<dbReference type="RefSeq" id="WP_379566180.1">
    <property type="nucleotide sequence ID" value="NZ_JBHSQK010000026.1"/>
</dbReference>
<comment type="caution">
    <text evidence="1">The sequence shown here is derived from an EMBL/GenBank/DDBJ whole genome shotgun (WGS) entry which is preliminary data.</text>
</comment>
<name>A0ABW1I9Q6_9PSEU</name>
<dbReference type="InterPro" id="IPR023393">
    <property type="entry name" value="START-like_dom_sf"/>
</dbReference>
<protein>
    <submittedName>
        <fullName evidence="1">SRPBCC family protein</fullName>
    </submittedName>
</protein>
<dbReference type="Pfam" id="PF10604">
    <property type="entry name" value="Polyketide_cyc2"/>
    <property type="match status" value="1"/>
</dbReference>
<dbReference type="SUPFAM" id="SSF55961">
    <property type="entry name" value="Bet v1-like"/>
    <property type="match status" value="1"/>
</dbReference>
<evidence type="ECO:0000313" key="1">
    <source>
        <dbReference type="EMBL" id="MFC5949097.1"/>
    </source>
</evidence>
<reference evidence="2" key="1">
    <citation type="journal article" date="2019" name="Int. J. Syst. Evol. Microbiol.">
        <title>The Global Catalogue of Microorganisms (GCM) 10K type strain sequencing project: providing services to taxonomists for standard genome sequencing and annotation.</title>
        <authorList>
            <consortium name="The Broad Institute Genomics Platform"/>
            <consortium name="The Broad Institute Genome Sequencing Center for Infectious Disease"/>
            <person name="Wu L."/>
            <person name="Ma J."/>
        </authorList>
    </citation>
    <scope>NUCLEOTIDE SEQUENCE [LARGE SCALE GENOMIC DNA]</scope>
    <source>
        <strain evidence="2">CGMCC 4.7397</strain>
    </source>
</reference>
<gene>
    <name evidence="1" type="ORF">ACFQH9_12525</name>
</gene>
<evidence type="ECO:0000313" key="2">
    <source>
        <dbReference type="Proteomes" id="UP001596119"/>
    </source>
</evidence>
<dbReference type="InterPro" id="IPR019587">
    <property type="entry name" value="Polyketide_cyclase/dehydratase"/>
</dbReference>
<dbReference type="Proteomes" id="UP001596119">
    <property type="component" value="Unassembled WGS sequence"/>
</dbReference>
<organism evidence="1 2">
    <name type="scientific">Pseudonocardia lutea</name>
    <dbReference type="NCBI Taxonomy" id="2172015"/>
    <lineage>
        <taxon>Bacteria</taxon>
        <taxon>Bacillati</taxon>
        <taxon>Actinomycetota</taxon>
        <taxon>Actinomycetes</taxon>
        <taxon>Pseudonocardiales</taxon>
        <taxon>Pseudonocardiaceae</taxon>
        <taxon>Pseudonocardia</taxon>
    </lineage>
</organism>
<keyword evidence="2" id="KW-1185">Reference proteome</keyword>
<proteinExistence type="predicted"/>
<dbReference type="CDD" id="cd07812">
    <property type="entry name" value="SRPBCC"/>
    <property type="match status" value="1"/>
</dbReference>